<keyword evidence="9" id="KW-1185">Reference proteome</keyword>
<name>A0A5N5DLN1_9PEZI</name>
<accession>A0A5N5DLN1</accession>
<comment type="caution">
    <text evidence="8">The sequence shown here is derived from an EMBL/GenBank/DDBJ whole genome shotgun (WGS) entry which is preliminary data.</text>
</comment>
<dbReference type="InterPro" id="IPR007274">
    <property type="entry name" value="Cop_transporter"/>
</dbReference>
<feature type="transmembrane region" description="Helical" evidence="6">
    <location>
        <begin position="69"/>
        <end position="90"/>
    </location>
</feature>
<keyword evidence="6" id="KW-0186">Copper</keyword>
<feature type="region of interest" description="Disordered" evidence="7">
    <location>
        <begin position="111"/>
        <end position="138"/>
    </location>
</feature>
<dbReference type="GO" id="GO:0016020">
    <property type="term" value="C:membrane"/>
    <property type="evidence" value="ECO:0007669"/>
    <property type="project" value="UniProtKB-SubCell"/>
</dbReference>
<proteinExistence type="inferred from homology"/>
<dbReference type="PANTHER" id="PTHR12483">
    <property type="entry name" value="SOLUTE CARRIER FAMILY 31 COPPER TRANSPORTERS"/>
    <property type="match status" value="1"/>
</dbReference>
<keyword evidence="3 6" id="KW-0812">Transmembrane</keyword>
<evidence type="ECO:0000256" key="1">
    <source>
        <dbReference type="ARBA" id="ARBA00004141"/>
    </source>
</evidence>
<dbReference type="PANTHER" id="PTHR12483:SF73">
    <property type="entry name" value="COPPER TRANSPORT PROTEIN CTR3"/>
    <property type="match status" value="1"/>
</dbReference>
<gene>
    <name evidence="8" type="primary">ctr4_1</name>
    <name evidence="8" type="ORF">DBV05_g2730</name>
</gene>
<evidence type="ECO:0000256" key="5">
    <source>
        <dbReference type="ARBA" id="ARBA00023136"/>
    </source>
</evidence>
<evidence type="ECO:0000256" key="7">
    <source>
        <dbReference type="SAM" id="MobiDB-lite"/>
    </source>
</evidence>
<dbReference type="EMBL" id="VCHE01000011">
    <property type="protein sequence ID" value="KAB2578500.1"/>
    <property type="molecule type" value="Genomic_DNA"/>
</dbReference>
<comment type="subcellular location">
    <subcellularLocation>
        <location evidence="1 6">Membrane</location>
        <topology evidence="1 6">Multi-pass membrane protein</topology>
    </subcellularLocation>
</comment>
<reference evidence="8 9" key="1">
    <citation type="journal article" date="2019" name="Sci. Rep.">
        <title>A multi-omics analysis of the grapevine pathogen Lasiodiplodia theobromae reveals that temperature affects the expression of virulence- and pathogenicity-related genes.</title>
        <authorList>
            <person name="Felix C."/>
            <person name="Meneses R."/>
            <person name="Goncalves M.F.M."/>
            <person name="Tilleman L."/>
            <person name="Duarte A.S."/>
            <person name="Jorrin-Novo J.V."/>
            <person name="Van de Peer Y."/>
            <person name="Deforce D."/>
            <person name="Van Nieuwerburgh F."/>
            <person name="Esteves A.C."/>
            <person name="Alves A."/>
        </authorList>
    </citation>
    <scope>NUCLEOTIDE SEQUENCE [LARGE SCALE GENOMIC DNA]</scope>
    <source>
        <strain evidence="8 9">LA-SOL3</strain>
    </source>
</reference>
<evidence type="ECO:0000256" key="3">
    <source>
        <dbReference type="ARBA" id="ARBA00022692"/>
    </source>
</evidence>
<keyword evidence="6" id="KW-0813">Transport</keyword>
<feature type="transmembrane region" description="Helical" evidence="6">
    <location>
        <begin position="193"/>
        <end position="214"/>
    </location>
</feature>
<keyword evidence="5 6" id="KW-0472">Membrane</keyword>
<comment type="similarity">
    <text evidence="2 6">Belongs to the copper transporter (Ctr) (TC 1.A.56) family. SLC31A subfamily.</text>
</comment>
<evidence type="ECO:0000313" key="8">
    <source>
        <dbReference type="EMBL" id="KAB2578500.1"/>
    </source>
</evidence>
<dbReference type="OrthoDB" id="161814at2759"/>
<organism evidence="8 9">
    <name type="scientific">Lasiodiplodia theobromae</name>
    <dbReference type="NCBI Taxonomy" id="45133"/>
    <lineage>
        <taxon>Eukaryota</taxon>
        <taxon>Fungi</taxon>
        <taxon>Dikarya</taxon>
        <taxon>Ascomycota</taxon>
        <taxon>Pezizomycotina</taxon>
        <taxon>Dothideomycetes</taxon>
        <taxon>Dothideomycetes incertae sedis</taxon>
        <taxon>Botryosphaeriales</taxon>
        <taxon>Botryosphaeriaceae</taxon>
        <taxon>Lasiodiplodia</taxon>
    </lineage>
</organism>
<dbReference type="GO" id="GO:0005375">
    <property type="term" value="F:copper ion transmembrane transporter activity"/>
    <property type="evidence" value="ECO:0007669"/>
    <property type="project" value="UniProtKB-UniRule"/>
</dbReference>
<keyword evidence="6" id="KW-0406">Ion transport</keyword>
<keyword evidence="4 6" id="KW-1133">Transmembrane helix</keyword>
<dbReference type="Proteomes" id="UP000325902">
    <property type="component" value="Unassembled WGS sequence"/>
</dbReference>
<evidence type="ECO:0000313" key="9">
    <source>
        <dbReference type="Proteomes" id="UP000325902"/>
    </source>
</evidence>
<sequence length="229" mass="24431">MDMSGMSSTASSMVMSMASTATATAATATSTAKMSMGGMGGGSSCKISMLWNWYTIDSCFIARSWHVRSSGAFAGSCIGVILLVISLEFLRRAQRELDRYFRRVNSTSSHQPSAAAAAAQPTGEESGSSASSGRSGKGLTAAVMGRGLVEGGRMTTVVGPLKWWQQLVRSALFMVQFAVGYFVMLLAMYYNGYIIICIFIGAFLGAAIFQWDTYYSGAEGPEMRDSCCN</sequence>
<dbReference type="Pfam" id="PF04145">
    <property type="entry name" value="Ctr"/>
    <property type="match status" value="1"/>
</dbReference>
<dbReference type="AlphaFoldDB" id="A0A5N5DLN1"/>
<evidence type="ECO:0000256" key="4">
    <source>
        <dbReference type="ARBA" id="ARBA00022989"/>
    </source>
</evidence>
<evidence type="ECO:0000256" key="6">
    <source>
        <dbReference type="RuleBase" id="RU367022"/>
    </source>
</evidence>
<protein>
    <recommendedName>
        <fullName evidence="6">Copper transport protein</fullName>
    </recommendedName>
</protein>
<keyword evidence="6" id="KW-0187">Copper transport</keyword>
<feature type="compositionally biased region" description="Low complexity" evidence="7">
    <location>
        <begin position="114"/>
        <end position="138"/>
    </location>
</feature>
<evidence type="ECO:0000256" key="2">
    <source>
        <dbReference type="ARBA" id="ARBA00006921"/>
    </source>
</evidence>